<dbReference type="PANTHER" id="PTHR46558">
    <property type="entry name" value="TRACRIPTIONAL REGULATORY PROTEIN-RELATED-RELATED"/>
    <property type="match status" value="1"/>
</dbReference>
<keyword evidence="1 4" id="KW-0238">DNA-binding</keyword>
<proteinExistence type="predicted"/>
<dbReference type="InterPro" id="IPR010982">
    <property type="entry name" value="Lambda_DNA-bd_dom_sf"/>
</dbReference>
<dbReference type="OrthoDB" id="9813152at2"/>
<feature type="domain" description="HTH cro/C1-type" evidence="3">
    <location>
        <begin position="10"/>
        <end position="64"/>
    </location>
</feature>
<evidence type="ECO:0000313" key="5">
    <source>
        <dbReference type="Proteomes" id="UP000189857"/>
    </source>
</evidence>
<keyword evidence="2" id="KW-0472">Membrane</keyword>
<gene>
    <name evidence="4" type="ORF">SAMN02745110_02425</name>
</gene>
<dbReference type="GO" id="GO:0003677">
    <property type="term" value="F:DNA binding"/>
    <property type="evidence" value="ECO:0007669"/>
    <property type="project" value="UniProtKB-KW"/>
</dbReference>
<dbReference type="SUPFAM" id="SSF47413">
    <property type="entry name" value="lambda repressor-like DNA-binding domains"/>
    <property type="match status" value="1"/>
</dbReference>
<evidence type="ECO:0000256" key="2">
    <source>
        <dbReference type="SAM" id="Phobius"/>
    </source>
</evidence>
<feature type="transmembrane region" description="Helical" evidence="2">
    <location>
        <begin position="102"/>
        <end position="123"/>
    </location>
</feature>
<dbReference type="EMBL" id="FUXA01000021">
    <property type="protein sequence ID" value="SKA04118.1"/>
    <property type="molecule type" value="Genomic_DNA"/>
</dbReference>
<accession>A0A1T4QLH2</accession>
<dbReference type="SMART" id="SM00530">
    <property type="entry name" value="HTH_XRE"/>
    <property type="match status" value="1"/>
</dbReference>
<reference evidence="4 5" key="1">
    <citation type="submission" date="2017-02" db="EMBL/GenBank/DDBJ databases">
        <authorList>
            <person name="Peterson S.W."/>
        </authorList>
    </citation>
    <scope>NUCLEOTIDE SEQUENCE [LARGE SCALE GENOMIC DNA]</scope>
    <source>
        <strain evidence="4 5">ATCC 17233</strain>
    </source>
</reference>
<keyword evidence="2" id="KW-1133">Transmembrane helix</keyword>
<keyword evidence="2" id="KW-0812">Transmembrane</keyword>
<name>A0A1T4QLH2_9FIRM</name>
<evidence type="ECO:0000256" key="1">
    <source>
        <dbReference type="ARBA" id="ARBA00023125"/>
    </source>
</evidence>
<dbReference type="RefSeq" id="WP_078788209.1">
    <property type="nucleotide sequence ID" value="NZ_FMTO01000021.1"/>
</dbReference>
<dbReference type="Proteomes" id="UP000189857">
    <property type="component" value="Unassembled WGS sequence"/>
</dbReference>
<evidence type="ECO:0000313" key="4">
    <source>
        <dbReference type="EMBL" id="SKA04118.1"/>
    </source>
</evidence>
<sequence>MDQKKIGLFLKMLRNEKGLTQEQLAEKLNVSNRSVSRWETGSTLPDISLIIELADYYEVDIKELVEGERKSEIMNKELTETFDKIAEYSIERKKSQLQKYGIFTEILIVIGIIISFTLAKFVADNTAQLIVTLICGWFVWGYGIVLRVKIRKELNELTKR</sequence>
<dbReference type="PANTHER" id="PTHR46558:SF11">
    <property type="entry name" value="HTH-TYPE TRANSCRIPTIONAL REGULATOR XRE"/>
    <property type="match status" value="1"/>
</dbReference>
<dbReference type="PROSITE" id="PS50943">
    <property type="entry name" value="HTH_CROC1"/>
    <property type="match status" value="1"/>
</dbReference>
<keyword evidence="5" id="KW-1185">Reference proteome</keyword>
<organism evidence="4 5">
    <name type="scientific">Eubacterium ruminantium</name>
    <dbReference type="NCBI Taxonomy" id="42322"/>
    <lineage>
        <taxon>Bacteria</taxon>
        <taxon>Bacillati</taxon>
        <taxon>Bacillota</taxon>
        <taxon>Clostridia</taxon>
        <taxon>Eubacteriales</taxon>
        <taxon>Eubacteriaceae</taxon>
        <taxon>Eubacterium</taxon>
    </lineage>
</organism>
<feature type="transmembrane region" description="Helical" evidence="2">
    <location>
        <begin position="129"/>
        <end position="150"/>
    </location>
</feature>
<dbReference type="AlphaFoldDB" id="A0A1T4QLH2"/>
<protein>
    <submittedName>
        <fullName evidence="4">DNA-binding transcriptional regulator, XRE-family HTH domain</fullName>
    </submittedName>
</protein>
<dbReference type="InterPro" id="IPR001387">
    <property type="entry name" value="Cro/C1-type_HTH"/>
</dbReference>
<dbReference type="Pfam" id="PF01381">
    <property type="entry name" value="HTH_3"/>
    <property type="match status" value="1"/>
</dbReference>
<dbReference type="Gene3D" id="1.10.260.40">
    <property type="entry name" value="lambda repressor-like DNA-binding domains"/>
    <property type="match status" value="1"/>
</dbReference>
<evidence type="ECO:0000259" key="3">
    <source>
        <dbReference type="PROSITE" id="PS50943"/>
    </source>
</evidence>
<dbReference type="CDD" id="cd00093">
    <property type="entry name" value="HTH_XRE"/>
    <property type="match status" value="1"/>
</dbReference>